<dbReference type="CDD" id="cd03311">
    <property type="entry name" value="CIMS_C_terminal_like"/>
    <property type="match status" value="1"/>
</dbReference>
<feature type="domain" description="Cobalamin-independent methionine synthase MetE C-terminal/archaeal" evidence="1">
    <location>
        <begin position="5"/>
        <end position="82"/>
    </location>
</feature>
<dbReference type="Proteomes" id="UP001369736">
    <property type="component" value="Unassembled WGS sequence"/>
</dbReference>
<evidence type="ECO:0000313" key="3">
    <source>
        <dbReference type="Proteomes" id="UP001369736"/>
    </source>
</evidence>
<dbReference type="Gene3D" id="3.20.20.210">
    <property type="match status" value="1"/>
</dbReference>
<dbReference type="PANTHER" id="PTHR43844:SF2">
    <property type="entry name" value="SYNTHASE, VITAMIN-B12 INDEPENDENT, PUTATIVE (AFU_ORTHOLOGUE AFUA_3G12060)-RELATED"/>
    <property type="match status" value="1"/>
</dbReference>
<accession>A0ABU8LX66</accession>
<dbReference type="InterPro" id="IPR002629">
    <property type="entry name" value="Met_Synth_C/arc"/>
</dbReference>
<gene>
    <name evidence="2" type="ORF">WCD58_00980</name>
</gene>
<evidence type="ECO:0000313" key="2">
    <source>
        <dbReference type="EMBL" id="MEJ2859705.1"/>
    </source>
</evidence>
<reference evidence="2 3" key="1">
    <citation type="submission" date="2024-03" db="EMBL/GenBank/DDBJ databases">
        <title>Actinomycetospora sp. OC33-EN07, a novel actinomycete isolated from wild orchid (Aerides multiflora).</title>
        <authorList>
            <person name="Suriyachadkun C."/>
        </authorList>
    </citation>
    <scope>NUCLEOTIDE SEQUENCE [LARGE SCALE GENOMIC DNA]</scope>
    <source>
        <strain evidence="2 3">OC33-EN07</strain>
    </source>
</reference>
<dbReference type="PANTHER" id="PTHR43844">
    <property type="entry name" value="METHIONINE SYNTHASE"/>
    <property type="match status" value="1"/>
</dbReference>
<sequence>MTVRTTHVGSLPRPETLTRLMYLHQEGKGDAGELDAAITDAVHDVVAMQHGAGIDVVSDGEMGKPGFVNYVRERLDGFGGQAGAWSIDDLEAAPELAIAQYGGEAGAHIMPANCEGPVSYTGAAAVQKDIDTLRLALDKTGHTADAGAFMPAASPGCIATCSPNLHYPDYDSYLDALADAMAHEYRAIVDAGLVLQLDCPDIPMAGHTRFWCGDEVERRGLVGFAERHMAAIDRALEGIDPSRVRLHLCWGNYEGPHHFDAPLAELLPPVLAGRPQTISFEAANPRHEHEWADVAEMAIPEDKVLLPGVVDTLNNIVEHPRLIAQRLERFARVVGTDRVMAGTDCGFGTFVGFGRVGPTVAEMKLRAIAEGAALVRS</sequence>
<evidence type="ECO:0000259" key="1">
    <source>
        <dbReference type="Pfam" id="PF01717"/>
    </source>
</evidence>
<dbReference type="Pfam" id="PF01717">
    <property type="entry name" value="Meth_synt_2"/>
    <property type="match status" value="1"/>
</dbReference>
<dbReference type="EMBL" id="JBBEGM010000001">
    <property type="protein sequence ID" value="MEJ2859705.1"/>
    <property type="molecule type" value="Genomic_DNA"/>
</dbReference>
<dbReference type="InterPro" id="IPR038071">
    <property type="entry name" value="UROD/MetE-like_sf"/>
</dbReference>
<proteinExistence type="predicted"/>
<dbReference type="RefSeq" id="WP_337698762.1">
    <property type="nucleotide sequence ID" value="NZ_JBBEGM010000001.1"/>
</dbReference>
<comment type="caution">
    <text evidence="2">The sequence shown here is derived from an EMBL/GenBank/DDBJ whole genome shotgun (WGS) entry which is preliminary data.</text>
</comment>
<keyword evidence="3" id="KW-1185">Reference proteome</keyword>
<dbReference type="SUPFAM" id="SSF51726">
    <property type="entry name" value="UROD/MetE-like"/>
    <property type="match status" value="1"/>
</dbReference>
<name>A0ABU8LX66_9PSEU</name>
<protein>
    <submittedName>
        <fullName evidence="2">Cobalamin-independent methionine synthase II family protein</fullName>
    </submittedName>
</protein>
<organism evidence="2 3">
    <name type="scientific">Actinomycetospora flava</name>
    <dbReference type="NCBI Taxonomy" id="3129232"/>
    <lineage>
        <taxon>Bacteria</taxon>
        <taxon>Bacillati</taxon>
        <taxon>Actinomycetota</taxon>
        <taxon>Actinomycetes</taxon>
        <taxon>Pseudonocardiales</taxon>
        <taxon>Pseudonocardiaceae</taxon>
        <taxon>Actinomycetospora</taxon>
    </lineage>
</organism>